<dbReference type="eggNOG" id="KOG3848">
    <property type="taxonomic scope" value="Eukaryota"/>
</dbReference>
<name>A9VA16_MONBE</name>
<gene>
    <name evidence="8" type="ORF">MONBRDRAFT_29073</name>
</gene>
<proteinExistence type="predicted"/>
<dbReference type="EMBL" id="CH991572">
    <property type="protein sequence ID" value="EDQ85586.1"/>
    <property type="molecule type" value="Genomic_DNA"/>
</dbReference>
<reference evidence="8 9" key="1">
    <citation type="journal article" date="2008" name="Nature">
        <title>The genome of the choanoflagellate Monosiga brevicollis and the origin of metazoans.</title>
        <authorList>
            <consortium name="JGI Sequencing"/>
            <person name="King N."/>
            <person name="Westbrook M.J."/>
            <person name="Young S.L."/>
            <person name="Kuo A."/>
            <person name="Abedin M."/>
            <person name="Chapman J."/>
            <person name="Fairclough S."/>
            <person name="Hellsten U."/>
            <person name="Isogai Y."/>
            <person name="Letunic I."/>
            <person name="Marr M."/>
            <person name="Pincus D."/>
            <person name="Putnam N."/>
            <person name="Rokas A."/>
            <person name="Wright K.J."/>
            <person name="Zuzow R."/>
            <person name="Dirks W."/>
            <person name="Good M."/>
            <person name="Goodstein D."/>
            <person name="Lemons D."/>
            <person name="Li W."/>
            <person name="Lyons J.B."/>
            <person name="Morris A."/>
            <person name="Nichols S."/>
            <person name="Richter D.J."/>
            <person name="Salamov A."/>
            <person name="Bork P."/>
            <person name="Lim W.A."/>
            <person name="Manning G."/>
            <person name="Miller W.T."/>
            <person name="McGinnis W."/>
            <person name="Shapiro H."/>
            <person name="Tjian R."/>
            <person name="Grigoriev I.V."/>
            <person name="Rokhsar D."/>
        </authorList>
    </citation>
    <scope>NUCLEOTIDE SEQUENCE [LARGE SCALE GENOMIC DNA]</scope>
    <source>
        <strain evidence="9">MX1 / ATCC 50154</strain>
    </source>
</reference>
<dbReference type="InterPro" id="IPR031152">
    <property type="entry name" value="PLXDC"/>
</dbReference>
<keyword evidence="9" id="KW-1185">Reference proteome</keyword>
<organism evidence="8 9">
    <name type="scientific">Monosiga brevicollis</name>
    <name type="common">Choanoflagellate</name>
    <dbReference type="NCBI Taxonomy" id="81824"/>
    <lineage>
        <taxon>Eukaryota</taxon>
        <taxon>Choanoflagellata</taxon>
        <taxon>Craspedida</taxon>
        <taxon>Salpingoecidae</taxon>
        <taxon>Monosiga</taxon>
    </lineage>
</organism>
<evidence type="ECO:0000256" key="7">
    <source>
        <dbReference type="SAM" id="SignalP"/>
    </source>
</evidence>
<dbReference type="GeneID" id="5894829"/>
<accession>A9VA16</accession>
<keyword evidence="4 6" id="KW-1133">Transmembrane helix</keyword>
<dbReference type="GO" id="GO:0016020">
    <property type="term" value="C:membrane"/>
    <property type="evidence" value="ECO:0007669"/>
    <property type="project" value="UniProtKB-SubCell"/>
</dbReference>
<feature type="region of interest" description="Disordered" evidence="5">
    <location>
        <begin position="431"/>
        <end position="453"/>
    </location>
</feature>
<evidence type="ECO:0000256" key="6">
    <source>
        <dbReference type="SAM" id="Phobius"/>
    </source>
</evidence>
<evidence type="ECO:0000256" key="4">
    <source>
        <dbReference type="ARBA" id="ARBA00022989"/>
    </source>
</evidence>
<sequence length="453" mass="50508">MAAVGRGGVVGWTILMLLALAAGALPDQQSLTWLKDLHRSQLVSPMMRRDESRAFFNSSHDYYTMALQSNADANDYWQQRDDSWHAIRLERLMYLDVDLPFAFPFYGVKTHSVAITSLGMISIVDGDLPPVVSAYFAGPLHADFAPSNTTTGPNVYYRLHRDYLAVQWVNMEVRNGTTFLAGQVFEFQAILERTGYMQFYYKSIPVNVNQLQTSMHSSGNVPVEAGLQDSYKRVYSINGERVEVHYEYHSVVIPKAQITSGTLVLLNALPSLVEYQFSWPGSDFGPDCVLSLAIRLDVDVEEIQDLTFDAAVHEVTFNINVTRPQVDAFEAILLLNSNLTCDDAAGARMSYRINSVETTILESATTSSSSPWSTLNVVLLSCGVVLAVIMLALLFVVMHAYRNPTSPLGQFVISHRRCAACCGSRENEEPAALRHEDREALQPELDEVDEQEV</sequence>
<dbReference type="PANTHER" id="PTHR13055:SF12">
    <property type="entry name" value="LD40707P"/>
    <property type="match status" value="1"/>
</dbReference>
<dbReference type="InParanoid" id="A9VA16"/>
<evidence type="ECO:0000256" key="2">
    <source>
        <dbReference type="ARBA" id="ARBA00022692"/>
    </source>
</evidence>
<evidence type="ECO:0000256" key="5">
    <source>
        <dbReference type="SAM" id="MobiDB-lite"/>
    </source>
</evidence>
<dbReference type="Proteomes" id="UP000001357">
    <property type="component" value="Unassembled WGS sequence"/>
</dbReference>
<feature type="transmembrane region" description="Helical" evidence="6">
    <location>
        <begin position="377"/>
        <end position="401"/>
    </location>
</feature>
<dbReference type="PANTHER" id="PTHR13055">
    <property type="entry name" value="TUMOR ENDOTHELIAL MARKER 7 RELATED"/>
    <property type="match status" value="1"/>
</dbReference>
<feature type="signal peptide" evidence="7">
    <location>
        <begin position="1"/>
        <end position="23"/>
    </location>
</feature>
<evidence type="ECO:0000313" key="8">
    <source>
        <dbReference type="EMBL" id="EDQ85586.1"/>
    </source>
</evidence>
<feature type="compositionally biased region" description="Acidic residues" evidence="5">
    <location>
        <begin position="444"/>
        <end position="453"/>
    </location>
</feature>
<dbReference type="KEGG" id="mbr:MONBRDRAFT_29073"/>
<comment type="subcellular location">
    <subcellularLocation>
        <location evidence="1">Membrane</location>
        <topology evidence="1">Single-pass type I membrane protein</topology>
    </subcellularLocation>
</comment>
<evidence type="ECO:0000256" key="3">
    <source>
        <dbReference type="ARBA" id="ARBA00022729"/>
    </source>
</evidence>
<dbReference type="RefSeq" id="XP_001749535.1">
    <property type="nucleotide sequence ID" value="XM_001749483.1"/>
</dbReference>
<evidence type="ECO:0000313" key="9">
    <source>
        <dbReference type="Proteomes" id="UP000001357"/>
    </source>
</evidence>
<dbReference type="AlphaFoldDB" id="A9VA16"/>
<feature type="compositionally biased region" description="Basic and acidic residues" evidence="5">
    <location>
        <begin position="431"/>
        <end position="441"/>
    </location>
</feature>
<evidence type="ECO:0000256" key="1">
    <source>
        <dbReference type="ARBA" id="ARBA00004479"/>
    </source>
</evidence>
<keyword evidence="3 7" id="KW-0732">Signal</keyword>
<feature type="chain" id="PRO_5002745283" evidence="7">
    <location>
        <begin position="24"/>
        <end position="453"/>
    </location>
</feature>
<keyword evidence="6" id="KW-0472">Membrane</keyword>
<protein>
    <submittedName>
        <fullName evidence="8">Uncharacterized protein</fullName>
    </submittedName>
</protein>
<dbReference type="FunCoup" id="A9VA16">
    <property type="interactions" value="145"/>
</dbReference>
<keyword evidence="2 6" id="KW-0812">Transmembrane</keyword>